<dbReference type="EMBL" id="LT554895">
    <property type="protein sequence ID" value="SAM08606.1"/>
    <property type="molecule type" value="Genomic_DNA"/>
</dbReference>
<evidence type="ECO:0000256" key="8">
    <source>
        <dbReference type="ARBA" id="ARBA00022832"/>
    </source>
</evidence>
<comment type="similarity">
    <text evidence="5 12">Belongs to the acyl-CoA oxidase family.</text>
</comment>
<feature type="binding site" evidence="14">
    <location>
        <position position="156"/>
    </location>
    <ligand>
        <name>FAD</name>
        <dbReference type="ChEBI" id="CHEBI:57692"/>
    </ligand>
</feature>
<comment type="cofactor">
    <cofactor evidence="2">
        <name>FAD</name>
        <dbReference type="ChEBI" id="CHEBI:57692"/>
    </cofactor>
</comment>
<dbReference type="InParanoid" id="A0A163K744"/>
<evidence type="ECO:0000256" key="6">
    <source>
        <dbReference type="ARBA" id="ARBA00022630"/>
    </source>
</evidence>
<dbReference type="Proteomes" id="UP000078561">
    <property type="component" value="Unassembled WGS sequence"/>
</dbReference>
<organism evidence="19">
    <name type="scientific">Absidia glauca</name>
    <name type="common">Pin mould</name>
    <dbReference type="NCBI Taxonomy" id="4829"/>
    <lineage>
        <taxon>Eukaryota</taxon>
        <taxon>Fungi</taxon>
        <taxon>Fungi incertae sedis</taxon>
        <taxon>Mucoromycota</taxon>
        <taxon>Mucoromycotina</taxon>
        <taxon>Mucoromycetes</taxon>
        <taxon>Mucorales</taxon>
        <taxon>Cunninghamellaceae</taxon>
        <taxon>Absidia</taxon>
    </lineage>
</organism>
<dbReference type="InterPro" id="IPR012258">
    <property type="entry name" value="Acyl-CoA_oxidase"/>
</dbReference>
<dbReference type="InterPro" id="IPR006091">
    <property type="entry name" value="Acyl-CoA_Oxase/DH_mid-dom"/>
</dbReference>
<evidence type="ECO:0000313" key="20">
    <source>
        <dbReference type="Proteomes" id="UP000078561"/>
    </source>
</evidence>
<dbReference type="GO" id="GO:0005504">
    <property type="term" value="F:fatty acid binding"/>
    <property type="evidence" value="ECO:0007669"/>
    <property type="project" value="TreeGrafter"/>
</dbReference>
<keyword evidence="11" id="KW-0576">Peroxisome</keyword>
<feature type="binding site" evidence="14">
    <location>
        <position position="195"/>
    </location>
    <ligand>
        <name>FAD</name>
        <dbReference type="ChEBI" id="CHEBI:57692"/>
    </ligand>
</feature>
<reference evidence="19" key="1">
    <citation type="submission" date="2016-04" db="EMBL/GenBank/DDBJ databases">
        <authorList>
            <person name="Evans L.H."/>
            <person name="Alamgir A."/>
            <person name="Owens N."/>
            <person name="Weber N.D."/>
            <person name="Virtaneva K."/>
            <person name="Barbian K."/>
            <person name="Babar A."/>
            <person name="Rosenke K."/>
        </authorList>
    </citation>
    <scope>NUCLEOTIDE SEQUENCE [LARGE SCALE GENOMIC DNA]</scope>
    <source>
        <strain evidence="19">CBS 101.48</strain>
    </source>
</reference>
<comment type="catalytic activity">
    <reaction evidence="1">
        <text>a 2,3-saturated acyl-CoA + O2 = a (2E)-enoyl-CoA + H2O2</text>
        <dbReference type="Rhea" id="RHEA:38959"/>
        <dbReference type="ChEBI" id="CHEBI:15379"/>
        <dbReference type="ChEBI" id="CHEBI:16240"/>
        <dbReference type="ChEBI" id="CHEBI:58856"/>
        <dbReference type="ChEBI" id="CHEBI:65111"/>
        <dbReference type="EC" id="1.3.3.6"/>
    </reaction>
</comment>
<proteinExistence type="inferred from homology"/>
<dbReference type="GO" id="GO:0003997">
    <property type="term" value="F:acyl-CoA oxidase activity"/>
    <property type="evidence" value="ECO:0007669"/>
    <property type="project" value="UniProtKB-EC"/>
</dbReference>
<dbReference type="UniPathway" id="UPA00661"/>
<protein>
    <recommendedName>
        <fullName evidence="12">Acyl-coenzyme A oxidase</fullName>
    </recommendedName>
</protein>
<dbReference type="Pfam" id="PF02770">
    <property type="entry name" value="Acyl-CoA_dh_M"/>
    <property type="match status" value="1"/>
</dbReference>
<keyword evidence="7 12" id="KW-0274">FAD</keyword>
<dbReference type="InterPro" id="IPR002655">
    <property type="entry name" value="Acyl-CoA_oxidase_C"/>
</dbReference>
<name>A0A163K744_ABSGL</name>
<evidence type="ECO:0000256" key="12">
    <source>
        <dbReference type="PIRNR" id="PIRNR000168"/>
    </source>
</evidence>
<dbReference type="SUPFAM" id="SSF47203">
    <property type="entry name" value="Acyl-CoA dehydrogenase C-terminal domain-like"/>
    <property type="match status" value="2"/>
</dbReference>
<dbReference type="PIRSF" id="PIRSF000168">
    <property type="entry name" value="Acyl-CoA_oxidase"/>
    <property type="match status" value="1"/>
</dbReference>
<comment type="pathway">
    <text evidence="4">Lipid metabolism; peroxisomal fatty acid beta-oxidation.</text>
</comment>
<evidence type="ECO:0000256" key="9">
    <source>
        <dbReference type="ARBA" id="ARBA00023002"/>
    </source>
</evidence>
<dbReference type="GO" id="GO:0005777">
    <property type="term" value="C:peroxisome"/>
    <property type="evidence" value="ECO:0007669"/>
    <property type="project" value="UniProtKB-SubCell"/>
</dbReference>
<evidence type="ECO:0000256" key="14">
    <source>
        <dbReference type="PIRSR" id="PIRSR000168-2"/>
    </source>
</evidence>
<feature type="domain" description="Acyl-CoA oxidase/dehydrogenase middle" evidence="16">
    <location>
        <begin position="152"/>
        <end position="260"/>
    </location>
</feature>
<comment type="subcellular location">
    <subcellularLocation>
        <location evidence="3">Peroxisome</location>
    </subcellularLocation>
</comment>
<dbReference type="SUPFAM" id="SSF56645">
    <property type="entry name" value="Acyl-CoA dehydrogenase NM domain-like"/>
    <property type="match status" value="1"/>
</dbReference>
<dbReference type="PANTHER" id="PTHR10909:SF250">
    <property type="entry name" value="PEROXISOMAL ACYL-COENZYME A OXIDASE 1"/>
    <property type="match status" value="1"/>
</dbReference>
<evidence type="ECO:0000259" key="18">
    <source>
        <dbReference type="Pfam" id="PF22924"/>
    </source>
</evidence>
<dbReference type="FunFam" id="2.40.110.10:FF:000003">
    <property type="entry name" value="Acyl-coenzyme A oxidase"/>
    <property type="match status" value="1"/>
</dbReference>
<keyword evidence="8" id="KW-0276">Fatty acid metabolism</keyword>
<evidence type="ECO:0000256" key="3">
    <source>
        <dbReference type="ARBA" id="ARBA00004275"/>
    </source>
</evidence>
<dbReference type="AlphaFoldDB" id="A0A163K744"/>
<evidence type="ECO:0000259" key="17">
    <source>
        <dbReference type="Pfam" id="PF14749"/>
    </source>
</evidence>
<evidence type="ECO:0000256" key="10">
    <source>
        <dbReference type="ARBA" id="ARBA00023098"/>
    </source>
</evidence>
<dbReference type="Pfam" id="PF14749">
    <property type="entry name" value="Acyl-CoA_ox_N"/>
    <property type="match status" value="1"/>
</dbReference>
<evidence type="ECO:0000313" key="19">
    <source>
        <dbReference type="EMBL" id="SAM08606.1"/>
    </source>
</evidence>
<evidence type="ECO:0000256" key="5">
    <source>
        <dbReference type="ARBA" id="ARBA00006288"/>
    </source>
</evidence>
<feature type="domain" description="Acyl-CoA oxidase C-alpha1" evidence="18">
    <location>
        <begin position="293"/>
        <end position="461"/>
    </location>
</feature>
<evidence type="ECO:0000259" key="15">
    <source>
        <dbReference type="Pfam" id="PF01756"/>
    </source>
</evidence>
<dbReference type="STRING" id="4829.A0A163K744"/>
<dbReference type="FunFam" id="1.20.140.10:FF:000013">
    <property type="entry name" value="Acyl-coenzyme A oxidase"/>
    <property type="match status" value="1"/>
</dbReference>
<dbReference type="GO" id="GO:0033540">
    <property type="term" value="P:fatty acid beta-oxidation using acyl-CoA oxidase"/>
    <property type="evidence" value="ECO:0007669"/>
    <property type="project" value="UniProtKB-UniPathway"/>
</dbReference>
<feature type="domain" description="Acyl-CoA oxidase C-terminal" evidence="15">
    <location>
        <begin position="505"/>
        <end position="679"/>
    </location>
</feature>
<dbReference type="PANTHER" id="PTHR10909">
    <property type="entry name" value="ELECTRON TRANSPORT OXIDOREDUCTASE"/>
    <property type="match status" value="1"/>
</dbReference>
<keyword evidence="20" id="KW-1185">Reference proteome</keyword>
<evidence type="ECO:0000256" key="1">
    <source>
        <dbReference type="ARBA" id="ARBA00001201"/>
    </source>
</evidence>
<dbReference type="Gene3D" id="1.10.540.10">
    <property type="entry name" value="Acyl-CoA dehydrogenase/oxidase, N-terminal domain"/>
    <property type="match status" value="1"/>
</dbReference>
<dbReference type="OMA" id="VWWAGGR"/>
<dbReference type="GO" id="GO:0071949">
    <property type="term" value="F:FAD binding"/>
    <property type="evidence" value="ECO:0007669"/>
    <property type="project" value="InterPro"/>
</dbReference>
<evidence type="ECO:0000256" key="11">
    <source>
        <dbReference type="ARBA" id="ARBA00023140"/>
    </source>
</evidence>
<dbReference type="OrthoDB" id="538336at2759"/>
<dbReference type="FunFam" id="1.20.140.10:FF:000005">
    <property type="entry name" value="Acyl-coenzyme A oxidase"/>
    <property type="match status" value="1"/>
</dbReference>
<keyword evidence="10" id="KW-0443">Lipid metabolism</keyword>
<dbReference type="InterPro" id="IPR029320">
    <property type="entry name" value="Acyl-CoA_ox_N"/>
</dbReference>
<evidence type="ECO:0000256" key="4">
    <source>
        <dbReference type="ARBA" id="ARBA00004846"/>
    </source>
</evidence>
<evidence type="ECO:0000256" key="2">
    <source>
        <dbReference type="ARBA" id="ARBA00001974"/>
    </source>
</evidence>
<keyword evidence="9" id="KW-0560">Oxidoreductase</keyword>
<dbReference type="InterPro" id="IPR037069">
    <property type="entry name" value="AcylCoA_DH/ox_N_sf"/>
</dbReference>
<dbReference type="InterPro" id="IPR009100">
    <property type="entry name" value="AcylCoA_DH/oxidase_NM_dom_sf"/>
</dbReference>
<dbReference type="InterPro" id="IPR046373">
    <property type="entry name" value="Acyl-CoA_Oxase/DH_mid-dom_sf"/>
</dbReference>
<accession>A0A163K744</accession>
<dbReference type="GO" id="GO:0055088">
    <property type="term" value="P:lipid homeostasis"/>
    <property type="evidence" value="ECO:0007669"/>
    <property type="project" value="TreeGrafter"/>
</dbReference>
<feature type="active site" description="Proton acceptor" evidence="13">
    <location>
        <position position="446"/>
    </location>
</feature>
<evidence type="ECO:0000259" key="16">
    <source>
        <dbReference type="Pfam" id="PF02770"/>
    </source>
</evidence>
<evidence type="ECO:0000256" key="13">
    <source>
        <dbReference type="PIRSR" id="PIRSR000168-1"/>
    </source>
</evidence>
<sequence>MSSFDNNVPTKFPNLEPRGPAGELLLAQERAKATFDVNQLSKFMYGEEWLNKMDKVLDVVSNEPAFDKTGRYYESREDKIANGFKKDKRLVELVKEQKWDETETSIANFLYDQSTPFTLHYNMFIPTLRSQTTDEQKKLFLEPALKHHIIGCYAQTELGHGSNVQGLETTATYIPETNEFEIHSPTLTASKWWIGGLGKAATHAIVMARLITNGKDLGPHPFCVQIRSLKDHRPLKGITVGDIGPKFGFNSVDNGFIMFDHYRIPHVAFLAKYSQVKQGSGEYVKPPNAKLSYGTMVFVRANIVMGVRYALAKATTIAVRYSAVRQQFVDAANPKKWDNKVVETPVLDYTMQQYRLLPTVAAAYACFFTGSEMIRLYNLNQVEMQKGNFGLLADLHASSSGLKSLTTTMAAEAIEDCRRACGGHGYSLFSGLGQFYQDYLPNVTWEGDNYILTQQTARYLLKTYRNVVAGKAVPSEYNQTVTYLTQYLENTKAKCPVTTAADFNNPEVILAAFGFRAAYGIAKVAEQIDNQGRSWNSMLVEISRISRAHCQFVLVRTFIVALQNTNLDKATVSVLRTLATLFALTTMEKELSEFLLSGYLNADQTAMLKEQVITVLEQIRPQAVALVDAFALPDYYLHSALGRADGNVYKAMTDMAEREPLNHTQVVDSYGTAIKPLIQAGQAAGRWNEDGTLSAKL</sequence>
<dbReference type="Gene3D" id="2.40.110.10">
    <property type="entry name" value="Butyryl-CoA Dehydrogenase, subunit A, domain 2"/>
    <property type="match status" value="1"/>
</dbReference>
<dbReference type="InterPro" id="IPR036250">
    <property type="entry name" value="AcylCo_DH-like_C"/>
</dbReference>
<evidence type="ECO:0000256" key="7">
    <source>
        <dbReference type="ARBA" id="ARBA00022827"/>
    </source>
</evidence>
<dbReference type="Pfam" id="PF22924">
    <property type="entry name" value="ACOX_C_alpha1"/>
    <property type="match status" value="1"/>
</dbReference>
<feature type="domain" description="Acyl-coenzyme A oxidase N-terminal" evidence="17">
    <location>
        <begin position="36"/>
        <end position="150"/>
    </location>
</feature>
<keyword evidence="6 12" id="KW-0285">Flavoprotein</keyword>
<dbReference type="InterPro" id="IPR055060">
    <property type="entry name" value="ACOX_C_alpha1"/>
</dbReference>
<dbReference type="Pfam" id="PF01756">
    <property type="entry name" value="ACOX"/>
    <property type="match status" value="1"/>
</dbReference>
<gene>
    <name evidence="19" type="primary">ABSGL_14269.1 scaffold 14385</name>
</gene>
<dbReference type="Gene3D" id="1.20.140.10">
    <property type="entry name" value="Butyryl-CoA Dehydrogenase, subunit A, domain 3"/>
    <property type="match status" value="2"/>
</dbReference>